<sequence>MATPKEAGGAGNARYTFRVRLSSTAERALLAEWDRCRWVWNECVARSRAAYRAGETCGPARLGAMLTGWRAGERWLRAGASVPQQQTIRDFARSRAKALKDIAAGLPVRRRAGMPGSRSAVWPIRR</sequence>
<accession>A0A7W7I8U9</accession>
<name>A0A7W7I8U9_9ACTN</name>
<protein>
    <recommendedName>
        <fullName evidence="3">Transposase</fullName>
    </recommendedName>
</protein>
<gene>
    <name evidence="1" type="ORF">F4557_000993</name>
</gene>
<dbReference type="AlphaFoldDB" id="A0A7W7I8U9"/>
<proteinExistence type="predicted"/>
<evidence type="ECO:0000313" key="2">
    <source>
        <dbReference type="Proteomes" id="UP000549343"/>
    </source>
</evidence>
<dbReference type="RefSeq" id="WP_246487521.1">
    <property type="nucleotide sequence ID" value="NZ_JACHMV010000001.1"/>
</dbReference>
<evidence type="ECO:0000313" key="1">
    <source>
        <dbReference type="EMBL" id="MBB4772575.1"/>
    </source>
</evidence>
<comment type="caution">
    <text evidence="1">The sequence shown here is derived from an EMBL/GenBank/DDBJ whole genome shotgun (WGS) entry which is preliminary data.</text>
</comment>
<organism evidence="1 2">
    <name type="scientific">Actinomadura livida</name>
    <dbReference type="NCBI Taxonomy" id="79909"/>
    <lineage>
        <taxon>Bacteria</taxon>
        <taxon>Bacillati</taxon>
        <taxon>Actinomycetota</taxon>
        <taxon>Actinomycetes</taxon>
        <taxon>Streptosporangiales</taxon>
        <taxon>Thermomonosporaceae</taxon>
        <taxon>Actinomadura</taxon>
    </lineage>
</organism>
<dbReference type="Proteomes" id="UP000549343">
    <property type="component" value="Unassembled WGS sequence"/>
</dbReference>
<dbReference type="EMBL" id="JACHMV010000001">
    <property type="protein sequence ID" value="MBB4772575.1"/>
    <property type="molecule type" value="Genomic_DNA"/>
</dbReference>
<evidence type="ECO:0008006" key="3">
    <source>
        <dbReference type="Google" id="ProtNLM"/>
    </source>
</evidence>
<reference evidence="1 2" key="1">
    <citation type="submission" date="2020-08" db="EMBL/GenBank/DDBJ databases">
        <title>Sequencing the genomes of 1000 actinobacteria strains.</title>
        <authorList>
            <person name="Klenk H.-P."/>
        </authorList>
    </citation>
    <scope>NUCLEOTIDE SEQUENCE [LARGE SCALE GENOMIC DNA]</scope>
    <source>
        <strain evidence="1 2">DSM 44772</strain>
    </source>
</reference>